<dbReference type="RefSeq" id="WP_011899825.1">
    <property type="nucleotide sequence ID" value="NZ_JAAVJF010000003.1"/>
</dbReference>
<dbReference type="OMA" id="NVHTKLY"/>
<name>A0A7L4PAZ4_9CREN</name>
<keyword evidence="1" id="KW-1133">Transmembrane helix</keyword>
<protein>
    <submittedName>
        <fullName evidence="3">Phosphatidylserine/phosphatidylglycerophosphate/ cardiolipin synthase family protein</fullName>
    </submittedName>
</protein>
<keyword evidence="4" id="KW-1185">Reference proteome</keyword>
<evidence type="ECO:0000256" key="1">
    <source>
        <dbReference type="SAM" id="Phobius"/>
    </source>
</evidence>
<dbReference type="GeneID" id="5056330"/>
<feature type="domain" description="PLD phosphodiesterase" evidence="2">
    <location>
        <begin position="116"/>
        <end position="138"/>
    </location>
</feature>
<dbReference type="InterPro" id="IPR001736">
    <property type="entry name" value="PLipase_D/transphosphatidylase"/>
</dbReference>
<dbReference type="EMBL" id="JAAVJF010000003">
    <property type="protein sequence ID" value="NYR15902.1"/>
    <property type="molecule type" value="Genomic_DNA"/>
</dbReference>
<evidence type="ECO:0000313" key="4">
    <source>
        <dbReference type="Proteomes" id="UP000554766"/>
    </source>
</evidence>
<dbReference type="Proteomes" id="UP000554766">
    <property type="component" value="Unassembled WGS sequence"/>
</dbReference>
<dbReference type="PANTHER" id="PTHR21248">
    <property type="entry name" value="CARDIOLIPIN SYNTHASE"/>
    <property type="match status" value="1"/>
</dbReference>
<dbReference type="AlphaFoldDB" id="A0A7L4PAZ4"/>
<sequence>MRLLPLLLALAVAGLLLAAAPIRLEVGAVLVSPVNTTKIVDYVKATKKSVYAEVYVLTYKPLADALADAARRGVDVYVVLSARVYGGVPQQAKELAAYLQDNGVKVKWNDDFPNVHTKLYVIDNETVIIGNINPTASGFTKNKGVMLVIRNATLARQLATIVLNDYRRVYPRYNYPGVLVSPINSQEGLEWILSQPGDLYVAMEQIYMDSGTVPLILQHQRYYAVVARTDADINAAVDEDLVAKIIVVGDYVYVGSINLGYYSIQRNREVGLLIYNPSLAQRLRALILQWYTDAGGQPPATVTTAPQTAAPTTTGGAAPAATPATDYKIHIVVWLVIIIAALLFVIWMNRKKP</sequence>
<dbReference type="Gene3D" id="3.30.870.10">
    <property type="entry name" value="Endonuclease Chain A"/>
    <property type="match status" value="2"/>
</dbReference>
<feature type="transmembrane region" description="Helical" evidence="1">
    <location>
        <begin position="329"/>
        <end position="348"/>
    </location>
</feature>
<dbReference type="SUPFAM" id="SSF56024">
    <property type="entry name" value="Phospholipase D/nuclease"/>
    <property type="match status" value="2"/>
</dbReference>
<dbReference type="PANTHER" id="PTHR21248:SF22">
    <property type="entry name" value="PHOSPHOLIPASE D"/>
    <property type="match status" value="1"/>
</dbReference>
<evidence type="ECO:0000259" key="2">
    <source>
        <dbReference type="PROSITE" id="PS50035"/>
    </source>
</evidence>
<dbReference type="SMART" id="SM00155">
    <property type="entry name" value="PLDc"/>
    <property type="match status" value="2"/>
</dbReference>
<dbReference type="PROSITE" id="PS50035">
    <property type="entry name" value="PLD"/>
    <property type="match status" value="1"/>
</dbReference>
<accession>A0A7L4PAZ4</accession>
<dbReference type="GO" id="GO:0030572">
    <property type="term" value="F:phosphatidyltransferase activity"/>
    <property type="evidence" value="ECO:0007669"/>
    <property type="project" value="UniProtKB-ARBA"/>
</dbReference>
<reference evidence="3 4" key="1">
    <citation type="journal article" date="2020" name="Nat. Commun.">
        <title>The structures of two archaeal type IV pili illuminate evolutionary relationships.</title>
        <authorList>
            <person name="Wang F."/>
            <person name="Baquero D.P."/>
            <person name="Su Z."/>
            <person name="Beltran L.C."/>
            <person name="Prangishvili D."/>
            <person name="Krupovic M."/>
            <person name="Egelman E.H."/>
        </authorList>
    </citation>
    <scope>NUCLEOTIDE SEQUENCE [LARGE SCALE GENOMIC DNA]</scope>
    <source>
        <strain evidence="3 4">2GA</strain>
    </source>
</reference>
<keyword evidence="1" id="KW-0812">Transmembrane</keyword>
<dbReference type="GO" id="GO:0032049">
    <property type="term" value="P:cardiolipin biosynthetic process"/>
    <property type="evidence" value="ECO:0007669"/>
    <property type="project" value="UniProtKB-ARBA"/>
</dbReference>
<evidence type="ECO:0000313" key="3">
    <source>
        <dbReference type="EMBL" id="NYR15902.1"/>
    </source>
</evidence>
<comment type="caution">
    <text evidence="3">The sequence shown here is derived from an EMBL/GenBank/DDBJ whole genome shotgun (WGS) entry which is preliminary data.</text>
</comment>
<proteinExistence type="predicted"/>
<dbReference type="InterPro" id="IPR025202">
    <property type="entry name" value="PLD-like_dom"/>
</dbReference>
<keyword evidence="1" id="KW-0472">Membrane</keyword>
<gene>
    <name evidence="3" type="ORF">HC235_08140</name>
</gene>
<dbReference type="Pfam" id="PF13091">
    <property type="entry name" value="PLDc_2"/>
    <property type="match status" value="1"/>
</dbReference>
<organism evidence="3 4">
    <name type="scientific">Pyrobaculum arsenaticum</name>
    <dbReference type="NCBI Taxonomy" id="121277"/>
    <lineage>
        <taxon>Archaea</taxon>
        <taxon>Thermoproteota</taxon>
        <taxon>Thermoprotei</taxon>
        <taxon>Thermoproteales</taxon>
        <taxon>Thermoproteaceae</taxon>
        <taxon>Pyrobaculum</taxon>
    </lineage>
</organism>